<feature type="domain" description="DnaJ homologue subfamily C member 28 conserved" evidence="1">
    <location>
        <begin position="18"/>
        <end position="70"/>
    </location>
</feature>
<keyword evidence="3" id="KW-1185">Reference proteome</keyword>
<dbReference type="RefSeq" id="WP_307325920.1">
    <property type="nucleotide sequence ID" value="NZ_JAUSUG010000009.1"/>
</dbReference>
<dbReference type="Pfam" id="PF09350">
    <property type="entry name" value="DJC28_CD"/>
    <property type="match status" value="1"/>
</dbReference>
<dbReference type="InterPro" id="IPR018961">
    <property type="entry name" value="DnaJ_homolog_subfam-C_membr-28"/>
</dbReference>
<proteinExistence type="predicted"/>
<evidence type="ECO:0000313" key="2">
    <source>
        <dbReference type="EMBL" id="MDQ0255071.1"/>
    </source>
</evidence>
<dbReference type="Proteomes" id="UP001230005">
    <property type="component" value="Unassembled WGS sequence"/>
</dbReference>
<name>A0ABT9ZWE4_9BACI</name>
<evidence type="ECO:0000259" key="1">
    <source>
        <dbReference type="Pfam" id="PF09350"/>
    </source>
</evidence>
<organism evidence="2 3">
    <name type="scientific">Evansella vedderi</name>
    <dbReference type="NCBI Taxonomy" id="38282"/>
    <lineage>
        <taxon>Bacteria</taxon>
        <taxon>Bacillati</taxon>
        <taxon>Bacillota</taxon>
        <taxon>Bacilli</taxon>
        <taxon>Bacillales</taxon>
        <taxon>Bacillaceae</taxon>
        <taxon>Evansella</taxon>
    </lineage>
</organism>
<sequence>MADENSRDLIGDIYKDYEKKGGFEKLKGMGKPLPDEVLKADPLYSVLKNANYLPEWVKQRQKVRDEIEQLLEYINKDFITEKEAQNRVKAINKNIKKYNKLCPVILQKQPVSLNNLSKDLVRWE</sequence>
<gene>
    <name evidence="2" type="ORF">J2S74_002453</name>
</gene>
<comment type="caution">
    <text evidence="2">The sequence shown here is derived from an EMBL/GenBank/DDBJ whole genome shotgun (WGS) entry which is preliminary data.</text>
</comment>
<evidence type="ECO:0000313" key="3">
    <source>
        <dbReference type="Proteomes" id="UP001230005"/>
    </source>
</evidence>
<dbReference type="EMBL" id="JAUSUG010000009">
    <property type="protein sequence ID" value="MDQ0255071.1"/>
    <property type="molecule type" value="Genomic_DNA"/>
</dbReference>
<accession>A0ABT9ZWE4</accession>
<reference evidence="2 3" key="1">
    <citation type="submission" date="2023-07" db="EMBL/GenBank/DDBJ databases">
        <title>Genomic Encyclopedia of Type Strains, Phase IV (KMG-IV): sequencing the most valuable type-strain genomes for metagenomic binning, comparative biology and taxonomic classification.</title>
        <authorList>
            <person name="Goeker M."/>
        </authorList>
    </citation>
    <scope>NUCLEOTIDE SEQUENCE [LARGE SCALE GENOMIC DNA]</scope>
    <source>
        <strain evidence="2 3">DSM 9768</strain>
    </source>
</reference>
<protein>
    <submittedName>
        <fullName evidence="2">Uncharacterized protein YcbK (DUF882 family)</fullName>
    </submittedName>
</protein>